<protein>
    <submittedName>
        <fullName evidence="1">Uncharacterized protein</fullName>
    </submittedName>
</protein>
<reference evidence="1" key="1">
    <citation type="submission" date="2023-05" db="EMBL/GenBank/DDBJ databases">
        <title>High-quality long-read genome of Scophthalmus maximus.</title>
        <authorList>
            <person name="Lien S."/>
            <person name="Martinez P."/>
        </authorList>
    </citation>
    <scope>NUCLEOTIDE SEQUENCE [LARGE SCALE GENOMIC DNA]</scope>
</reference>
<evidence type="ECO:0000313" key="1">
    <source>
        <dbReference type="Ensembl" id="ENSSMAP00000047992.1"/>
    </source>
</evidence>
<dbReference type="AlphaFoldDB" id="A0A8D3CL34"/>
<name>A0A8D3CL34_SCOMX</name>
<accession>A0A8D3CL34</accession>
<dbReference type="Proteomes" id="UP000694558">
    <property type="component" value="Chromosome 8"/>
</dbReference>
<evidence type="ECO:0000313" key="2">
    <source>
        <dbReference type="Proteomes" id="UP000694558"/>
    </source>
</evidence>
<dbReference type="Ensembl" id="ENSSMAT00000084149.1">
    <property type="protein sequence ID" value="ENSSMAP00000047992.1"/>
    <property type="gene ID" value="ENSSMAG00000027574.1"/>
</dbReference>
<sequence>VGQHALLHGEALLVVASADANHITLVSSHLSGHTFWQPVAGNEMFKKCCTFILPNRPYDGPPRKRDRISAPWSHIGLTCSRENSLAVVF</sequence>
<organism evidence="1 2">
    <name type="scientific">Scophthalmus maximus</name>
    <name type="common">Turbot</name>
    <name type="synonym">Psetta maxima</name>
    <dbReference type="NCBI Taxonomy" id="52904"/>
    <lineage>
        <taxon>Eukaryota</taxon>
        <taxon>Metazoa</taxon>
        <taxon>Chordata</taxon>
        <taxon>Craniata</taxon>
        <taxon>Vertebrata</taxon>
        <taxon>Euteleostomi</taxon>
        <taxon>Actinopterygii</taxon>
        <taxon>Neopterygii</taxon>
        <taxon>Teleostei</taxon>
        <taxon>Neoteleostei</taxon>
        <taxon>Acanthomorphata</taxon>
        <taxon>Carangaria</taxon>
        <taxon>Pleuronectiformes</taxon>
        <taxon>Pleuronectoidei</taxon>
        <taxon>Scophthalmidae</taxon>
        <taxon>Scophthalmus</taxon>
    </lineage>
</organism>
<dbReference type="GeneTree" id="ENSGT00940000177191"/>
<proteinExistence type="predicted"/>
<reference evidence="1" key="2">
    <citation type="submission" date="2025-08" db="UniProtKB">
        <authorList>
            <consortium name="Ensembl"/>
        </authorList>
    </citation>
    <scope>IDENTIFICATION</scope>
</reference>